<reference evidence="2 3" key="1">
    <citation type="submission" date="2018-04" db="EMBL/GenBank/DDBJ databases">
        <title>Methylobacterium sp. PR1016A genome.</title>
        <authorList>
            <person name="Park W."/>
        </authorList>
    </citation>
    <scope>NUCLEOTIDE SEQUENCE [LARGE SCALE GENOMIC DNA]</scope>
    <source>
        <strain evidence="2 3">PR1016A</strain>
    </source>
</reference>
<organism evidence="2 3">
    <name type="scientific">Methylobacterium currus</name>
    <dbReference type="NCBI Taxonomy" id="2051553"/>
    <lineage>
        <taxon>Bacteria</taxon>
        <taxon>Pseudomonadati</taxon>
        <taxon>Pseudomonadota</taxon>
        <taxon>Alphaproteobacteria</taxon>
        <taxon>Hyphomicrobiales</taxon>
        <taxon>Methylobacteriaceae</taxon>
        <taxon>Methylobacterium</taxon>
    </lineage>
</organism>
<proteinExistence type="predicted"/>
<dbReference type="Proteomes" id="UP000244755">
    <property type="component" value="Chromosome 1"/>
</dbReference>
<feature type="transmembrane region" description="Helical" evidence="1">
    <location>
        <begin position="48"/>
        <end position="67"/>
    </location>
</feature>
<evidence type="ECO:0000313" key="3">
    <source>
        <dbReference type="Proteomes" id="UP000244755"/>
    </source>
</evidence>
<keyword evidence="1" id="KW-0472">Membrane</keyword>
<keyword evidence="1" id="KW-1133">Transmembrane helix</keyword>
<evidence type="ECO:0000313" key="2">
    <source>
        <dbReference type="EMBL" id="AWB23398.1"/>
    </source>
</evidence>
<keyword evidence="1" id="KW-0812">Transmembrane</keyword>
<dbReference type="OrthoDB" id="9991874at2"/>
<accession>A0A2R4WPG4</accession>
<dbReference type="EMBL" id="CP028843">
    <property type="protein sequence ID" value="AWB23398.1"/>
    <property type="molecule type" value="Genomic_DNA"/>
</dbReference>
<dbReference type="KEGG" id="mee:DA075_22920"/>
<protein>
    <submittedName>
        <fullName evidence="2">Uncharacterized protein</fullName>
    </submittedName>
</protein>
<keyword evidence="3" id="KW-1185">Reference proteome</keyword>
<dbReference type="AlphaFoldDB" id="A0A2R4WPG4"/>
<gene>
    <name evidence="2" type="ORF">DA075_22920</name>
</gene>
<dbReference type="RefSeq" id="WP_099955186.1">
    <property type="nucleotide sequence ID" value="NZ_CP028843.1"/>
</dbReference>
<sequence>MTMVAKAADGVGLRHVGMPRGTARPAPVIEDGATVEDISRYRTIGSGAALVAAIGAALLVTGLIRIVL</sequence>
<name>A0A2R4WPG4_9HYPH</name>
<evidence type="ECO:0000256" key="1">
    <source>
        <dbReference type="SAM" id="Phobius"/>
    </source>
</evidence>